<evidence type="ECO:0000313" key="2">
    <source>
        <dbReference type="Proteomes" id="UP000821865"/>
    </source>
</evidence>
<gene>
    <name evidence="1" type="ORF">HPB49_015383</name>
</gene>
<proteinExistence type="predicted"/>
<organism evidence="1 2">
    <name type="scientific">Dermacentor silvarum</name>
    <name type="common">Tick</name>
    <dbReference type="NCBI Taxonomy" id="543639"/>
    <lineage>
        <taxon>Eukaryota</taxon>
        <taxon>Metazoa</taxon>
        <taxon>Ecdysozoa</taxon>
        <taxon>Arthropoda</taxon>
        <taxon>Chelicerata</taxon>
        <taxon>Arachnida</taxon>
        <taxon>Acari</taxon>
        <taxon>Parasitiformes</taxon>
        <taxon>Ixodida</taxon>
        <taxon>Ixodoidea</taxon>
        <taxon>Ixodidae</taxon>
        <taxon>Rhipicephalinae</taxon>
        <taxon>Dermacentor</taxon>
    </lineage>
</organism>
<reference evidence="1" key="1">
    <citation type="submission" date="2020-05" db="EMBL/GenBank/DDBJ databases">
        <title>Large-scale comparative analyses of tick genomes elucidate their genetic diversity and vector capacities.</title>
        <authorList>
            <person name="Jia N."/>
            <person name="Wang J."/>
            <person name="Shi W."/>
            <person name="Du L."/>
            <person name="Sun Y."/>
            <person name="Zhan W."/>
            <person name="Jiang J."/>
            <person name="Wang Q."/>
            <person name="Zhang B."/>
            <person name="Ji P."/>
            <person name="Sakyi L.B."/>
            <person name="Cui X."/>
            <person name="Yuan T."/>
            <person name="Jiang B."/>
            <person name="Yang W."/>
            <person name="Lam T.T.-Y."/>
            <person name="Chang Q."/>
            <person name="Ding S."/>
            <person name="Wang X."/>
            <person name="Zhu J."/>
            <person name="Ruan X."/>
            <person name="Zhao L."/>
            <person name="Wei J."/>
            <person name="Que T."/>
            <person name="Du C."/>
            <person name="Cheng J."/>
            <person name="Dai P."/>
            <person name="Han X."/>
            <person name="Huang E."/>
            <person name="Gao Y."/>
            <person name="Liu J."/>
            <person name="Shao H."/>
            <person name="Ye R."/>
            <person name="Li L."/>
            <person name="Wei W."/>
            <person name="Wang X."/>
            <person name="Wang C."/>
            <person name="Yang T."/>
            <person name="Huo Q."/>
            <person name="Li W."/>
            <person name="Guo W."/>
            <person name="Chen H."/>
            <person name="Zhou L."/>
            <person name="Ni X."/>
            <person name="Tian J."/>
            <person name="Zhou Y."/>
            <person name="Sheng Y."/>
            <person name="Liu T."/>
            <person name="Pan Y."/>
            <person name="Xia L."/>
            <person name="Li J."/>
            <person name="Zhao F."/>
            <person name="Cao W."/>
        </authorList>
    </citation>
    <scope>NUCLEOTIDE SEQUENCE</scope>
    <source>
        <strain evidence="1">Dsil-2018</strain>
    </source>
</reference>
<accession>A0ACB8DJD4</accession>
<dbReference type="Proteomes" id="UP000821865">
    <property type="component" value="Chromosome 11"/>
</dbReference>
<evidence type="ECO:0000313" key="1">
    <source>
        <dbReference type="EMBL" id="KAH7970766.1"/>
    </source>
</evidence>
<name>A0ACB8DJD4_DERSI</name>
<comment type="caution">
    <text evidence="1">The sequence shown here is derived from an EMBL/GenBank/DDBJ whole genome shotgun (WGS) entry which is preliminary data.</text>
</comment>
<keyword evidence="2" id="KW-1185">Reference proteome</keyword>
<sequence>MADVYSQGMLSVLDDLRRRRVFTDAEVVCSDDGSRFPVHQVLLYAACPLFREPSPGGNQLGPAGTINAAAAAAAPGVAAALAPGEDTGAAIATTKQGQSAAPTASAGDEARKYPVDGVRGDVMAALLEYVYTNKVSLNSDNVLSMLLAAQRFQIERIVQKCHEFLSKDISVANCVRILEFAREHKHPSLVDMAVNFISGNFIEVAKINQDFDRISYDDLKALLSSDELNLADEGKAFSAAIKWTSADASNRHRFLPSLLSAIRFGLCKVSFLQEEVFPHPMLDDVDCRAVLEPVHGLLEQLELHEGPRMINLTHPMLRPRIPRDVLFVIGGWSNGSATNLVESYDCRANRWLIFPNDRDIMPRAYHGLVALDGLIYMIGGFDGSQCFNCVRCFNPLLHRWTERACMHVARCYVSVAVLDGKIYALGGYDGDRRTNTAERYDPTANTWSLIADMNDQRSDACATVVDSKVYIVGGFTGQQVLNTAEFYDPKVNVWTYIRAMTVPRSGVRVINYQDTVYVLGGFNGTNRLSTGEKYDLLRDRWLELPNMHTPRSNFAVAVLDDLLFAIGGFNGTTTVPFVECYDSKTNGWRRVTDMNINRSALGACVAVNLPNSREFSVVDKLLVIATLSMVACVALGDMMRKSIVFDASTPKVFYCPQEKPRALDKMIVKARPVEKLCEFEGKGLPKGYKSDCYNDVDESEYACAEKQRILLRINPPNETDTTTTEPATTAKPSKKSKSFKVPKN</sequence>
<protein>
    <submittedName>
        <fullName evidence="1">Uncharacterized protein</fullName>
    </submittedName>
</protein>
<dbReference type="EMBL" id="CM023480">
    <property type="protein sequence ID" value="KAH7970766.1"/>
    <property type="molecule type" value="Genomic_DNA"/>
</dbReference>